<dbReference type="Gene3D" id="3.40.30.10">
    <property type="entry name" value="Glutaredoxin"/>
    <property type="match status" value="1"/>
</dbReference>
<dbReference type="Proteomes" id="UP000655016">
    <property type="component" value="Unassembled WGS sequence"/>
</dbReference>
<dbReference type="CDD" id="cd03024">
    <property type="entry name" value="DsbA_FrnE"/>
    <property type="match status" value="1"/>
</dbReference>
<evidence type="ECO:0000313" key="2">
    <source>
        <dbReference type="EMBL" id="GGF29602.1"/>
    </source>
</evidence>
<dbReference type="EMBL" id="BMKP01000015">
    <property type="protein sequence ID" value="GGF29602.1"/>
    <property type="molecule type" value="Genomic_DNA"/>
</dbReference>
<accession>A0ABQ1UYS2</accession>
<evidence type="ECO:0000259" key="1">
    <source>
        <dbReference type="Pfam" id="PF01323"/>
    </source>
</evidence>
<dbReference type="SUPFAM" id="SSF52833">
    <property type="entry name" value="Thioredoxin-like"/>
    <property type="match status" value="1"/>
</dbReference>
<reference evidence="3" key="1">
    <citation type="journal article" date="2019" name="Int. J. Syst. Evol. Microbiol.">
        <title>The Global Catalogue of Microorganisms (GCM) 10K type strain sequencing project: providing services to taxonomists for standard genome sequencing and annotation.</title>
        <authorList>
            <consortium name="The Broad Institute Genomics Platform"/>
            <consortium name="The Broad Institute Genome Sequencing Center for Infectious Disease"/>
            <person name="Wu L."/>
            <person name="Ma J."/>
        </authorList>
    </citation>
    <scope>NUCLEOTIDE SEQUENCE [LARGE SCALE GENOMIC DNA]</scope>
    <source>
        <strain evidence="3">CGMCC 1.16060</strain>
    </source>
</reference>
<organism evidence="2 3">
    <name type="scientific">Flavobacterium limi</name>
    <dbReference type="NCBI Taxonomy" id="2045105"/>
    <lineage>
        <taxon>Bacteria</taxon>
        <taxon>Pseudomonadati</taxon>
        <taxon>Bacteroidota</taxon>
        <taxon>Flavobacteriia</taxon>
        <taxon>Flavobacteriales</taxon>
        <taxon>Flavobacteriaceae</taxon>
        <taxon>Flavobacterium</taxon>
    </lineage>
</organism>
<dbReference type="InterPro" id="IPR036249">
    <property type="entry name" value="Thioredoxin-like_sf"/>
</dbReference>
<proteinExistence type="predicted"/>
<comment type="caution">
    <text evidence="2">The sequence shown here is derived from an EMBL/GenBank/DDBJ whole genome shotgun (WGS) entry which is preliminary data.</text>
</comment>
<evidence type="ECO:0000313" key="3">
    <source>
        <dbReference type="Proteomes" id="UP000655016"/>
    </source>
</evidence>
<dbReference type="PANTHER" id="PTHR13887:SF41">
    <property type="entry name" value="THIOREDOXIN SUPERFAMILY PROTEIN"/>
    <property type="match status" value="1"/>
</dbReference>
<dbReference type="PANTHER" id="PTHR13887">
    <property type="entry name" value="GLUTATHIONE S-TRANSFERASE KAPPA"/>
    <property type="match status" value="1"/>
</dbReference>
<name>A0ABQ1UYS2_9FLAO</name>
<feature type="domain" description="DSBA-like thioredoxin" evidence="1">
    <location>
        <begin position="15"/>
        <end position="216"/>
    </location>
</feature>
<gene>
    <name evidence="2" type="ORF">GCM10011518_43580</name>
</gene>
<keyword evidence="3" id="KW-1185">Reference proteome</keyword>
<dbReference type="InterPro" id="IPR001853">
    <property type="entry name" value="DSBA-like_thioredoxin_dom"/>
</dbReference>
<protein>
    <submittedName>
        <fullName evidence="2">DSBA oxidoreductase</fullName>
    </submittedName>
</protein>
<dbReference type="Pfam" id="PF01323">
    <property type="entry name" value="DSBA"/>
    <property type="match status" value="1"/>
</dbReference>
<sequence length="223" mass="25516">MKPETKKVYIYIMKIEIWSDIMCPFCYIGKRQLESALAGFPDDEFEIEWKSFQLDPTIESQSGKDVYTFLAERKGISVEQSIEMHKGVTERAKNVGLDYHFDKAVISNSLTAHRIIHLAKKNNLADEMEEIFFKAYFTEGKDLSDVSTLIKLGIQAGLNENKVREVIENESMFLNDVKKDIAEAQEIGVQGVPFFVFDRKYAISGAQPVEAFVQTINEVRNKK</sequence>